<dbReference type="InterPro" id="IPR038332">
    <property type="entry name" value="PPE_sf"/>
</dbReference>
<dbReference type="AlphaFoldDB" id="A0A1X1ZX23"/>
<organism evidence="3 4">
    <name type="scientific">Mycobacterium palustre</name>
    <dbReference type="NCBI Taxonomy" id="153971"/>
    <lineage>
        <taxon>Bacteria</taxon>
        <taxon>Bacillati</taxon>
        <taxon>Actinomycetota</taxon>
        <taxon>Actinomycetes</taxon>
        <taxon>Mycobacteriales</taxon>
        <taxon>Mycobacteriaceae</taxon>
        <taxon>Mycobacterium</taxon>
        <taxon>Mycobacterium simiae complex</taxon>
    </lineage>
</organism>
<evidence type="ECO:0000313" key="4">
    <source>
        <dbReference type="Proteomes" id="UP000193529"/>
    </source>
</evidence>
<dbReference type="Gene3D" id="1.10.287.850">
    <property type="entry name" value="HP0062-like domain"/>
    <property type="match status" value="1"/>
</dbReference>
<dbReference type="InterPro" id="IPR000084">
    <property type="entry name" value="PE-PGRS_N"/>
</dbReference>
<comment type="caution">
    <text evidence="3">The sequence shown here is derived from an EMBL/GenBank/DDBJ whole genome shotgun (WGS) entry which is preliminary data.</text>
</comment>
<name>A0A1X1ZX23_9MYCO</name>
<dbReference type="SUPFAM" id="SSF140459">
    <property type="entry name" value="PE/PPE dimer-like"/>
    <property type="match status" value="1"/>
</dbReference>
<sequence>MSYVMAAPGTLAAAATDVAALGSTVSAAHAAAAPSTIAMLPAAADEVSASVARLFSQYAADYHALAGRAAAFSEQFVQQLNASAGSYAAAEAANVGSLGSAASDVNTVAGPLPSQVLDPLIGFFHSLPITVQIYLTALYNVAYAWALVANEASVLGSLLLERAVAQLQLALSQLRMMLPF</sequence>
<feature type="domain" description="PE" evidence="2">
    <location>
        <begin position="4"/>
        <end position="94"/>
    </location>
</feature>
<keyword evidence="1" id="KW-0732">Signal</keyword>
<accession>A0A1X1ZX23</accession>
<dbReference type="Pfam" id="PF00934">
    <property type="entry name" value="PE"/>
    <property type="match status" value="1"/>
</dbReference>
<dbReference type="Proteomes" id="UP000193529">
    <property type="component" value="Unassembled WGS sequence"/>
</dbReference>
<dbReference type="OrthoDB" id="4731056at2"/>
<feature type="chain" id="PRO_5012100593" description="PE domain-containing protein" evidence="1">
    <location>
        <begin position="31"/>
        <end position="180"/>
    </location>
</feature>
<evidence type="ECO:0000313" key="3">
    <source>
        <dbReference type="EMBL" id="ORW28901.1"/>
    </source>
</evidence>
<feature type="signal peptide" evidence="1">
    <location>
        <begin position="1"/>
        <end position="30"/>
    </location>
</feature>
<protein>
    <recommendedName>
        <fullName evidence="2">PE domain-containing protein</fullName>
    </recommendedName>
</protein>
<proteinExistence type="predicted"/>
<evidence type="ECO:0000256" key="1">
    <source>
        <dbReference type="SAM" id="SignalP"/>
    </source>
</evidence>
<gene>
    <name evidence="3" type="ORF">AWC19_26245</name>
</gene>
<evidence type="ECO:0000259" key="2">
    <source>
        <dbReference type="Pfam" id="PF00934"/>
    </source>
</evidence>
<reference evidence="3 4" key="1">
    <citation type="submission" date="2016-01" db="EMBL/GenBank/DDBJ databases">
        <title>The new phylogeny of the genus Mycobacterium.</title>
        <authorList>
            <person name="Tarcisio F."/>
            <person name="Conor M."/>
            <person name="Antonella G."/>
            <person name="Elisabetta G."/>
            <person name="Giulia F.S."/>
            <person name="Sara T."/>
            <person name="Anna F."/>
            <person name="Clotilde B."/>
            <person name="Roberto B."/>
            <person name="Veronica D.S."/>
            <person name="Fabio R."/>
            <person name="Monica P."/>
            <person name="Olivier J."/>
            <person name="Enrico T."/>
            <person name="Nicola S."/>
        </authorList>
    </citation>
    <scope>NUCLEOTIDE SEQUENCE [LARGE SCALE GENOMIC DNA]</scope>
    <source>
        <strain evidence="3 4">DSM 44572</strain>
    </source>
</reference>
<keyword evidence="4" id="KW-1185">Reference proteome</keyword>
<dbReference type="STRING" id="153971.AWC19_26245"/>
<dbReference type="EMBL" id="LQPJ01000052">
    <property type="protein sequence ID" value="ORW28901.1"/>
    <property type="molecule type" value="Genomic_DNA"/>
</dbReference>